<evidence type="ECO:0000313" key="3">
    <source>
        <dbReference type="Proteomes" id="UP001140076"/>
    </source>
</evidence>
<protein>
    <submittedName>
        <fullName evidence="2">Type I-E CRISPR-associated protein Cas5/CasD</fullName>
    </submittedName>
</protein>
<dbReference type="CDD" id="cd09693">
    <property type="entry name" value="Cas5_I"/>
    <property type="match status" value="1"/>
</dbReference>
<dbReference type="AlphaFoldDB" id="A0A9X3NJ28"/>
<dbReference type="NCBIfam" id="TIGR02593">
    <property type="entry name" value="CRISPR_cas5"/>
    <property type="match status" value="1"/>
</dbReference>
<evidence type="ECO:0000256" key="1">
    <source>
        <dbReference type="ARBA" id="ARBA00023118"/>
    </source>
</evidence>
<keyword evidence="1" id="KW-0051">Antiviral defense</keyword>
<dbReference type="Proteomes" id="UP001140076">
    <property type="component" value="Unassembled WGS sequence"/>
</dbReference>
<evidence type="ECO:0000313" key="2">
    <source>
        <dbReference type="EMBL" id="MDA0564158.1"/>
    </source>
</evidence>
<sequence length="250" mass="27360">MSGLLLRLAAPLQSWGEHSAFGERDTAPHPTRSGLLGMLAAAHGIARGQDLGGLHQLAFTVRVDRPGVRTVDFHTVGGGYPRTRTVLTAEGKRQSAATATIVTRRHYLADAVFTVAVTGPEETIERARAALRAPHWQPYLGRRSCVPEQPLLLEALVADPVAELARVPVARAAPRGADHLDLPLISDGAHDDARQISELYDNPTVFTRHDRRYGLRSVSETTVAVAAEDCHFRPDDFRRALAKYLHEAHR</sequence>
<dbReference type="EMBL" id="JAJAQC010000009">
    <property type="protein sequence ID" value="MDA0564158.1"/>
    <property type="molecule type" value="Genomic_DNA"/>
</dbReference>
<name>A0A9X3NJ28_9ACTN</name>
<dbReference type="GO" id="GO:0043571">
    <property type="term" value="P:maintenance of CRISPR repeat elements"/>
    <property type="evidence" value="ECO:0007669"/>
    <property type="project" value="InterPro"/>
</dbReference>
<dbReference type="Pfam" id="PF09704">
    <property type="entry name" value="Cas_Cas5d"/>
    <property type="match status" value="1"/>
</dbReference>
<organism evidence="2 3">
    <name type="scientific">Streptomonospora mangrovi</name>
    <dbReference type="NCBI Taxonomy" id="2883123"/>
    <lineage>
        <taxon>Bacteria</taxon>
        <taxon>Bacillati</taxon>
        <taxon>Actinomycetota</taxon>
        <taxon>Actinomycetes</taxon>
        <taxon>Streptosporangiales</taxon>
        <taxon>Nocardiopsidaceae</taxon>
        <taxon>Streptomonospora</taxon>
    </lineage>
</organism>
<dbReference type="Gene3D" id="3.30.70.2660">
    <property type="match status" value="1"/>
</dbReference>
<accession>A0A9X3NJ28</accession>
<dbReference type="InterPro" id="IPR021124">
    <property type="entry name" value="CRISPR-assoc_prot_Cas5"/>
</dbReference>
<comment type="caution">
    <text evidence="2">The sequence shown here is derived from an EMBL/GenBank/DDBJ whole genome shotgun (WGS) entry which is preliminary data.</text>
</comment>
<dbReference type="RefSeq" id="WP_270071446.1">
    <property type="nucleotide sequence ID" value="NZ_JAJAQC010000009.1"/>
</dbReference>
<reference evidence="2" key="1">
    <citation type="submission" date="2021-10" db="EMBL/GenBank/DDBJ databases">
        <title>Streptomonospora sp. nov., isolated from mangrove soil.</title>
        <authorList>
            <person name="Chen X."/>
            <person name="Ge X."/>
            <person name="Liu W."/>
        </authorList>
    </citation>
    <scope>NUCLEOTIDE SEQUENCE</scope>
    <source>
        <strain evidence="2">S1-112</strain>
    </source>
</reference>
<dbReference type="InterPro" id="IPR013422">
    <property type="entry name" value="CRISPR-assoc_prot_Cas5_N"/>
</dbReference>
<gene>
    <name evidence="2" type="primary">cas5e</name>
    <name evidence="2" type="ORF">LG943_07435</name>
</gene>
<dbReference type="GO" id="GO:0051607">
    <property type="term" value="P:defense response to virus"/>
    <property type="evidence" value="ECO:0007669"/>
    <property type="project" value="UniProtKB-KW"/>
</dbReference>
<proteinExistence type="predicted"/>
<dbReference type="InterPro" id="IPR010147">
    <property type="entry name" value="CRISPR-assoc_prot_CasD"/>
</dbReference>
<dbReference type="NCBIfam" id="TIGR01868">
    <property type="entry name" value="casD_Cas5e"/>
    <property type="match status" value="1"/>
</dbReference>
<keyword evidence="3" id="KW-1185">Reference proteome</keyword>
<dbReference type="GO" id="GO:0003723">
    <property type="term" value="F:RNA binding"/>
    <property type="evidence" value="ECO:0007669"/>
    <property type="project" value="InterPro"/>
</dbReference>